<gene>
    <name evidence="5" type="ORF">BN7_5049</name>
</gene>
<dbReference type="InterPro" id="IPR000719">
    <property type="entry name" value="Prot_kinase_dom"/>
</dbReference>
<sequence>MSGADDGTSNIAKKELRRIRIKNLITTTKDPVKNLSFDMIKKAYYKDDLDDFNRIDDVNKQYVVDVFRIFNLFQLSEDEKDAGFSGNLNLPYNKSIFHNIPWFTMTMTRPEIIINPVLDPHNKFICHVIDSIFKDENDRKSMYDEKIIKELMNPSQRLNTSKLMQDNRDIVITNSQEIPIDEISMICNGVIRKIELFGEKNVFKTDFLMTWLWDYRYYGNENDKFNDIKNEIIEKTINNEKFNSMDLDSKMARFYQIIMDSRVNPINEYKDITLKIIHSIENINRAMSVFYPSLRIHEDELIKRYTSSRSNNNESNKIEQNESLITSDTNSNYNRSIMHIPIHISSLNNGSRHSLVVFESKRFKKLKEIFKEFIGNSVENQVNSDNYEHKLIRNMIKELITYMNETGCNIGILTNLSSIIILELNVKKSKVFEINEQKVLDLNIRYKIMGYEDQLLTINWAIIYTIIRAGNILEDDLNYLNDKNQKKNKFDHLFKRTITEKLDNESVHYLANCSEKYDYVSECFSLKISEIFPDGINKTNALQRGDEFHSQVFKIPYKNVKDGLGYEIDGVSLNDELILKIYQIDLLDFNKFEDKQIFKHFQREVEGLKIIGNHNENCSDESKVINCPKIYKSFIINLTNSRTCLSEIHGYAVLMERIQGRKVYSDEFKSNSRIERELDRQLKILDSLKIYHNDIATRNLIYRKVDEKLFIIDWGLSEIV</sequence>
<dbReference type="InterPro" id="IPR008266">
    <property type="entry name" value="Tyr_kinase_AS"/>
</dbReference>
<dbReference type="HOGENOM" id="CLU_023426_0_0_1"/>
<evidence type="ECO:0000313" key="6">
    <source>
        <dbReference type="Proteomes" id="UP000009328"/>
    </source>
</evidence>
<comment type="catalytic activity">
    <reaction evidence="3">
        <text>L-seryl-[protein] + ATP = O-phospho-L-seryl-[protein] + ADP + H(+)</text>
        <dbReference type="Rhea" id="RHEA:17989"/>
        <dbReference type="Rhea" id="RHEA-COMP:9863"/>
        <dbReference type="Rhea" id="RHEA-COMP:11604"/>
        <dbReference type="ChEBI" id="CHEBI:15378"/>
        <dbReference type="ChEBI" id="CHEBI:29999"/>
        <dbReference type="ChEBI" id="CHEBI:30616"/>
        <dbReference type="ChEBI" id="CHEBI:83421"/>
        <dbReference type="ChEBI" id="CHEBI:456216"/>
        <dbReference type="EC" id="2.7.11.1"/>
    </reaction>
</comment>
<evidence type="ECO:0000256" key="1">
    <source>
        <dbReference type="ARBA" id="ARBA00012513"/>
    </source>
</evidence>
<reference evidence="5 6" key="1">
    <citation type="journal article" date="2012" name="Eukaryot. Cell">
        <title>Draft genome sequence of Wickerhamomyces ciferrii NRRL Y-1031 F-60-10.</title>
        <authorList>
            <person name="Schneider J."/>
            <person name="Andrea H."/>
            <person name="Blom J."/>
            <person name="Jaenicke S."/>
            <person name="Ruckert C."/>
            <person name="Schorsch C."/>
            <person name="Szczepanowski R."/>
            <person name="Farwick M."/>
            <person name="Goesmann A."/>
            <person name="Puhler A."/>
            <person name="Schaffer S."/>
            <person name="Tauch A."/>
            <person name="Kohler T."/>
            <person name="Brinkrolf K."/>
        </authorList>
    </citation>
    <scope>NUCLEOTIDE SEQUENCE [LARGE SCALE GENOMIC DNA]</scope>
    <source>
        <strain evidence="6">ATCC 14091 / BCRC 22168 / CBS 111 / JCM 3599 / NBRC 0793 / NRRL Y-1031 F-60-10</strain>
    </source>
</reference>
<comment type="caution">
    <text evidence="5">The sequence shown here is derived from an EMBL/GenBank/DDBJ whole genome shotgun (WGS) entry which is preliminary data.</text>
</comment>
<dbReference type="InterPro" id="IPR011009">
    <property type="entry name" value="Kinase-like_dom_sf"/>
</dbReference>
<name>K0KTW8_WICCF</name>
<evidence type="ECO:0000313" key="5">
    <source>
        <dbReference type="EMBL" id="CCH45467.1"/>
    </source>
</evidence>
<dbReference type="GO" id="GO:0004674">
    <property type="term" value="F:protein serine/threonine kinase activity"/>
    <property type="evidence" value="ECO:0007669"/>
    <property type="project" value="UniProtKB-EC"/>
</dbReference>
<feature type="domain" description="Protein kinase" evidence="4">
    <location>
        <begin position="538"/>
        <end position="720"/>
    </location>
</feature>
<dbReference type="EC" id="2.7.11.1" evidence="1"/>
<dbReference type="SUPFAM" id="SSF56112">
    <property type="entry name" value="Protein kinase-like (PK-like)"/>
    <property type="match status" value="1"/>
</dbReference>
<organism evidence="5 6">
    <name type="scientific">Wickerhamomyces ciferrii (strain ATCC 14091 / BCRC 22168 / CBS 111 / JCM 3599 / NBRC 0793 / NRRL Y-1031 F-60-10)</name>
    <name type="common">Yeast</name>
    <name type="synonym">Pichia ciferrii</name>
    <dbReference type="NCBI Taxonomy" id="1206466"/>
    <lineage>
        <taxon>Eukaryota</taxon>
        <taxon>Fungi</taxon>
        <taxon>Dikarya</taxon>
        <taxon>Ascomycota</taxon>
        <taxon>Saccharomycotina</taxon>
        <taxon>Saccharomycetes</taxon>
        <taxon>Phaffomycetales</taxon>
        <taxon>Wickerhamomycetaceae</taxon>
        <taxon>Wickerhamomyces</taxon>
    </lineage>
</organism>
<dbReference type="InParanoid" id="K0KTW8"/>
<proteinExistence type="predicted"/>
<dbReference type="PROSITE" id="PS00109">
    <property type="entry name" value="PROTEIN_KINASE_TYR"/>
    <property type="match status" value="1"/>
</dbReference>
<dbReference type="AlphaFoldDB" id="K0KTW8"/>
<evidence type="ECO:0000259" key="4">
    <source>
        <dbReference type="PROSITE" id="PS50011"/>
    </source>
</evidence>
<keyword evidence="6" id="KW-1185">Reference proteome</keyword>
<evidence type="ECO:0000256" key="3">
    <source>
        <dbReference type="ARBA" id="ARBA00048679"/>
    </source>
</evidence>
<dbReference type="PROSITE" id="PS50011">
    <property type="entry name" value="PROTEIN_KINASE_DOM"/>
    <property type="match status" value="1"/>
</dbReference>
<dbReference type="EMBL" id="CAIF01000197">
    <property type="protein sequence ID" value="CCH45467.1"/>
    <property type="molecule type" value="Genomic_DNA"/>
</dbReference>
<protein>
    <recommendedName>
        <fullName evidence="1">non-specific serine/threonine protein kinase</fullName>
        <ecNumber evidence="1">2.7.11.1</ecNumber>
    </recommendedName>
</protein>
<accession>K0KTW8</accession>
<evidence type="ECO:0000256" key="2">
    <source>
        <dbReference type="ARBA" id="ARBA00047899"/>
    </source>
</evidence>
<dbReference type="GO" id="GO:0005524">
    <property type="term" value="F:ATP binding"/>
    <property type="evidence" value="ECO:0007669"/>
    <property type="project" value="InterPro"/>
</dbReference>
<dbReference type="Proteomes" id="UP000009328">
    <property type="component" value="Unassembled WGS sequence"/>
</dbReference>
<comment type="catalytic activity">
    <reaction evidence="2">
        <text>L-threonyl-[protein] + ATP = O-phospho-L-threonyl-[protein] + ADP + H(+)</text>
        <dbReference type="Rhea" id="RHEA:46608"/>
        <dbReference type="Rhea" id="RHEA-COMP:11060"/>
        <dbReference type="Rhea" id="RHEA-COMP:11605"/>
        <dbReference type="ChEBI" id="CHEBI:15378"/>
        <dbReference type="ChEBI" id="CHEBI:30013"/>
        <dbReference type="ChEBI" id="CHEBI:30616"/>
        <dbReference type="ChEBI" id="CHEBI:61977"/>
        <dbReference type="ChEBI" id="CHEBI:456216"/>
        <dbReference type="EC" id="2.7.11.1"/>
    </reaction>
</comment>